<evidence type="ECO:0000256" key="13">
    <source>
        <dbReference type="HAMAP-Rule" id="MF_00394"/>
    </source>
</evidence>
<feature type="binding site" evidence="13">
    <location>
        <position position="270"/>
    </location>
    <ligand>
        <name>sn-glycerol 3-phosphate</name>
        <dbReference type="ChEBI" id="CHEBI:57597"/>
    </ligand>
</feature>
<keyword evidence="4 13" id="KW-0560">Oxidoreductase</keyword>
<feature type="binding site" evidence="13">
    <location>
        <position position="271"/>
    </location>
    <ligand>
        <name>sn-glycerol 3-phosphate</name>
        <dbReference type="ChEBI" id="CHEBI:57597"/>
    </ligand>
</feature>
<evidence type="ECO:0000256" key="12">
    <source>
        <dbReference type="ARBA" id="ARBA00080511"/>
    </source>
</evidence>
<keyword evidence="7 13" id="KW-0594">Phospholipid biosynthesis</keyword>
<feature type="binding site" evidence="15">
    <location>
        <begin position="271"/>
        <end position="272"/>
    </location>
    <ligand>
        <name>substrate</name>
    </ligand>
</feature>
<evidence type="ECO:0000313" key="20">
    <source>
        <dbReference type="EMBL" id="SCZ65108.1"/>
    </source>
</evidence>
<evidence type="ECO:0000256" key="9">
    <source>
        <dbReference type="ARBA" id="ARBA00052716"/>
    </source>
</evidence>
<dbReference type="PRINTS" id="PR00077">
    <property type="entry name" value="GPDHDRGNASE"/>
</dbReference>
<comment type="catalytic activity">
    <reaction evidence="13">
        <text>sn-glycerol 3-phosphate + NAD(+) = dihydroxyacetone phosphate + NADH + H(+)</text>
        <dbReference type="Rhea" id="RHEA:11092"/>
        <dbReference type="ChEBI" id="CHEBI:15378"/>
        <dbReference type="ChEBI" id="CHEBI:57540"/>
        <dbReference type="ChEBI" id="CHEBI:57597"/>
        <dbReference type="ChEBI" id="CHEBI:57642"/>
        <dbReference type="ChEBI" id="CHEBI:57945"/>
        <dbReference type="EC" id="1.1.1.94"/>
    </reaction>
</comment>
<dbReference type="Gene3D" id="3.40.50.720">
    <property type="entry name" value="NAD(P)-binding Rossmann-like Domain"/>
    <property type="match status" value="1"/>
</dbReference>
<dbReference type="GO" id="GO:0141153">
    <property type="term" value="F:glycerol-3-phosphate dehydrogenase (NADP+) activity"/>
    <property type="evidence" value="ECO:0007669"/>
    <property type="project" value="RHEA"/>
</dbReference>
<dbReference type="OrthoDB" id="9812273at2"/>
<dbReference type="FunFam" id="3.40.50.720:FF:000019">
    <property type="entry name" value="Glycerol-3-phosphate dehydrogenase [NAD(P)+]"/>
    <property type="match status" value="1"/>
</dbReference>
<dbReference type="GO" id="GO:0046168">
    <property type="term" value="P:glycerol-3-phosphate catabolic process"/>
    <property type="evidence" value="ECO:0007669"/>
    <property type="project" value="InterPro"/>
</dbReference>
<keyword evidence="8 13" id="KW-1208">Phospholipid metabolism</keyword>
<evidence type="ECO:0000256" key="14">
    <source>
        <dbReference type="PIRSR" id="PIRSR000114-1"/>
    </source>
</evidence>
<dbReference type="EMBL" id="FMWD01000009">
    <property type="protein sequence ID" value="SCZ65108.1"/>
    <property type="molecule type" value="Genomic_DNA"/>
</dbReference>
<dbReference type="GO" id="GO:0046474">
    <property type="term" value="P:glycerophospholipid biosynthetic process"/>
    <property type="evidence" value="ECO:0007669"/>
    <property type="project" value="TreeGrafter"/>
</dbReference>
<dbReference type="InterPro" id="IPR036291">
    <property type="entry name" value="NAD(P)-bd_dom_sf"/>
</dbReference>
<feature type="binding site" evidence="13">
    <location>
        <position position="260"/>
    </location>
    <ligand>
        <name>sn-glycerol 3-phosphate</name>
        <dbReference type="ChEBI" id="CHEBI:57597"/>
    </ligand>
</feature>
<dbReference type="InterPro" id="IPR013328">
    <property type="entry name" value="6PGD_dom2"/>
</dbReference>
<feature type="binding site" evidence="15">
    <location>
        <position position="123"/>
    </location>
    <ligand>
        <name>substrate</name>
    </ligand>
</feature>
<dbReference type="InterPro" id="IPR006168">
    <property type="entry name" value="G3P_DH_NAD-dep"/>
</dbReference>
<sequence>MAKAPRATSRNQPLSENRQSIAVLGAGSWGTALAIRLARNGHPTRLWGRDPRQVQEMAVERRNRRYLPDTEFPVQLIPETDLNRALEGVAAVLVAVPSHGYRELLESLAFRIPARLPVFWASKGLESGSRKFLHRVTEEVLGSERPTGVVSGPTFAGEVARGLPTAVTVAGCSLEAAQLLASYLHSRTFRTYTSTDVVGVELGGASKNVLAIAAGVADGLGYGANTRAALITRGLAEMIRLGAAVGGSQETFMGLAGMGDLVLTCTDNQSRNRRLGLALGQGLVLESALAEISQAVEGVKSAPEVLHLARDHAVEMPITEQVCRLVEGDTTPQQAVEALLSREPKTERE</sequence>
<dbReference type="RefSeq" id="WP_092998371.1">
    <property type="nucleotide sequence ID" value="NZ_FMWD01000009.1"/>
</dbReference>
<keyword evidence="13" id="KW-0547">Nucleotide-binding</keyword>
<dbReference type="InterPro" id="IPR008927">
    <property type="entry name" value="6-PGluconate_DH-like_C_sf"/>
</dbReference>
<feature type="binding site" evidence="13">
    <location>
        <position position="272"/>
    </location>
    <ligand>
        <name>sn-glycerol 3-phosphate</name>
        <dbReference type="ChEBI" id="CHEBI:57597"/>
    </ligand>
</feature>
<dbReference type="EC" id="1.1.1.94" evidence="10 13"/>
<evidence type="ECO:0000256" key="3">
    <source>
        <dbReference type="ARBA" id="ARBA00022857"/>
    </source>
</evidence>
<feature type="binding site" evidence="13">
    <location>
        <position position="123"/>
    </location>
    <ligand>
        <name>NADPH</name>
        <dbReference type="ChEBI" id="CHEBI:57783"/>
    </ligand>
</feature>
<keyword evidence="3 13" id="KW-0521">NADP</keyword>
<dbReference type="NCBIfam" id="NF000940">
    <property type="entry name" value="PRK00094.1-2"/>
    <property type="match status" value="1"/>
</dbReference>
<dbReference type="InterPro" id="IPR011128">
    <property type="entry name" value="G3P_DH_NAD-dep_N"/>
</dbReference>
<comment type="caution">
    <text evidence="13">Lacks conserved residue(s) required for the propagation of feature annotation.</text>
</comment>
<feature type="binding site" evidence="16">
    <location>
        <position position="271"/>
    </location>
    <ligand>
        <name>NAD(+)</name>
        <dbReference type="ChEBI" id="CHEBI:57540"/>
    </ligand>
</feature>
<dbReference type="Pfam" id="PF01210">
    <property type="entry name" value="NAD_Gly3P_dh_N"/>
    <property type="match status" value="1"/>
</dbReference>
<feature type="binding site" evidence="13">
    <location>
        <position position="271"/>
    </location>
    <ligand>
        <name>NADPH</name>
        <dbReference type="ChEBI" id="CHEBI:57783"/>
    </ligand>
</feature>
<feature type="binding site" evidence="13">
    <location>
        <position position="29"/>
    </location>
    <ligand>
        <name>NADPH</name>
        <dbReference type="ChEBI" id="CHEBI:57783"/>
    </ligand>
</feature>
<feature type="binding site" evidence="13">
    <location>
        <position position="207"/>
    </location>
    <ligand>
        <name>sn-glycerol 3-phosphate</name>
        <dbReference type="ChEBI" id="CHEBI:57597"/>
    </ligand>
</feature>
<keyword evidence="6 13" id="KW-0443">Lipid metabolism</keyword>
<evidence type="ECO:0000256" key="8">
    <source>
        <dbReference type="ARBA" id="ARBA00023264"/>
    </source>
</evidence>
<feature type="binding site" evidence="16">
    <location>
        <position position="156"/>
    </location>
    <ligand>
        <name>NAD(+)</name>
        <dbReference type="ChEBI" id="CHEBI:57540"/>
    </ligand>
</feature>
<dbReference type="GO" id="GO:0141152">
    <property type="term" value="F:glycerol-3-phosphate dehydrogenase (NAD+) activity"/>
    <property type="evidence" value="ECO:0007669"/>
    <property type="project" value="RHEA"/>
</dbReference>
<dbReference type="NCBIfam" id="NF000942">
    <property type="entry name" value="PRK00094.1-4"/>
    <property type="match status" value="1"/>
</dbReference>
<comment type="subcellular location">
    <subcellularLocation>
        <location evidence="13">Cytoplasm</location>
    </subcellularLocation>
</comment>
<feature type="binding site" evidence="13">
    <location>
        <position position="28"/>
    </location>
    <ligand>
        <name>NADPH</name>
        <dbReference type="ChEBI" id="CHEBI:57783"/>
    </ligand>
</feature>
<feature type="binding site" evidence="16">
    <location>
        <begin position="25"/>
        <end position="30"/>
    </location>
    <ligand>
        <name>NAD(+)</name>
        <dbReference type="ChEBI" id="CHEBI:57540"/>
    </ligand>
</feature>
<evidence type="ECO:0000256" key="10">
    <source>
        <dbReference type="ARBA" id="ARBA00066687"/>
    </source>
</evidence>
<feature type="binding site" evidence="13">
    <location>
        <position position="49"/>
    </location>
    <ligand>
        <name>NADPH</name>
        <dbReference type="ChEBI" id="CHEBI:57783"/>
    </ligand>
</feature>
<evidence type="ECO:0000256" key="4">
    <source>
        <dbReference type="ARBA" id="ARBA00023002"/>
    </source>
</evidence>
<dbReference type="GO" id="GO:0005829">
    <property type="term" value="C:cytosol"/>
    <property type="evidence" value="ECO:0007669"/>
    <property type="project" value="TreeGrafter"/>
</dbReference>
<feature type="domain" description="Glycerol-3-phosphate dehydrogenase NAD-dependent N-terminal" evidence="18">
    <location>
        <begin position="20"/>
        <end position="171"/>
    </location>
</feature>
<evidence type="ECO:0000259" key="18">
    <source>
        <dbReference type="Pfam" id="PF01210"/>
    </source>
</evidence>
<evidence type="ECO:0000256" key="15">
    <source>
        <dbReference type="PIRSR" id="PIRSR000114-2"/>
    </source>
</evidence>
<evidence type="ECO:0000256" key="2">
    <source>
        <dbReference type="ARBA" id="ARBA00022516"/>
    </source>
</evidence>
<dbReference type="STRING" id="415747.SAMN03097708_02785"/>
<evidence type="ECO:0000256" key="6">
    <source>
        <dbReference type="ARBA" id="ARBA00023098"/>
    </source>
</evidence>
<comment type="function">
    <text evidence="13">Catalyzes the reduction of the glycolytic intermediate dihydroxyacetone phosphate (DHAP) to sn-glycerol 3-phosphate (G3P), the key precursor for phospholipid synthesis.</text>
</comment>
<dbReference type="AlphaFoldDB" id="A0A1G5QU43"/>
<evidence type="ECO:0000256" key="7">
    <source>
        <dbReference type="ARBA" id="ARBA00023209"/>
    </source>
</evidence>
<dbReference type="Gene3D" id="1.10.1040.10">
    <property type="entry name" value="N-(1-d-carboxylethyl)-l-norvaline Dehydrogenase, domain 2"/>
    <property type="match status" value="1"/>
</dbReference>
<dbReference type="GO" id="GO:0051287">
    <property type="term" value="F:NAD binding"/>
    <property type="evidence" value="ECO:0007669"/>
    <property type="project" value="InterPro"/>
</dbReference>
<dbReference type="GO" id="GO:0046167">
    <property type="term" value="P:glycerol-3-phosphate biosynthetic process"/>
    <property type="evidence" value="ECO:0007669"/>
    <property type="project" value="UniProtKB-UniRule"/>
</dbReference>
<comment type="similarity">
    <text evidence="1 13 17">Belongs to the NAD-dependent glycerol-3-phosphate dehydrogenase family.</text>
</comment>
<feature type="binding site" evidence="13">
    <location>
        <position position="297"/>
    </location>
    <ligand>
        <name>NADPH</name>
        <dbReference type="ChEBI" id="CHEBI:57783"/>
    </ligand>
</feature>
<dbReference type="HAMAP" id="MF_00394">
    <property type="entry name" value="NAD_Glyc3P_dehydrog"/>
    <property type="match status" value="1"/>
</dbReference>
<feature type="binding site" evidence="13">
    <location>
        <position position="66"/>
    </location>
    <ligand>
        <name>NADPH</name>
        <dbReference type="ChEBI" id="CHEBI:57783"/>
    </ligand>
</feature>
<dbReference type="SUPFAM" id="SSF51735">
    <property type="entry name" value="NAD(P)-binding Rossmann-fold domains"/>
    <property type="match status" value="1"/>
</dbReference>
<dbReference type="SUPFAM" id="SSF48179">
    <property type="entry name" value="6-phosphogluconate dehydrogenase C-terminal domain-like"/>
    <property type="match status" value="1"/>
</dbReference>
<protein>
    <recommendedName>
        <fullName evidence="11 13">Glycerol-3-phosphate dehydrogenase [NAD(P)+]</fullName>
        <ecNumber evidence="10 13">1.1.1.94</ecNumber>
    </recommendedName>
    <alternativeName>
        <fullName evidence="13">NAD(P)(+)-dependent glycerol-3-phosphate dehydrogenase</fullName>
    </alternativeName>
    <alternativeName>
        <fullName evidence="12 13">NAD(P)H-dependent dihydroxyacetone-phosphate reductase</fullName>
    </alternativeName>
</protein>
<proteinExistence type="inferred from homology"/>
<keyword evidence="13" id="KW-0963">Cytoplasm</keyword>
<dbReference type="PANTHER" id="PTHR11728:SF1">
    <property type="entry name" value="GLYCEROL-3-PHOSPHATE DEHYDROGENASE [NAD(+)] 2, CHLOROPLASTIC"/>
    <property type="match status" value="1"/>
</dbReference>
<organism evidence="20 21">
    <name type="scientific">Thiohalomonas denitrificans</name>
    <dbReference type="NCBI Taxonomy" id="415747"/>
    <lineage>
        <taxon>Bacteria</taxon>
        <taxon>Pseudomonadati</taxon>
        <taxon>Pseudomonadota</taxon>
        <taxon>Gammaproteobacteria</taxon>
        <taxon>Thiohalomonadales</taxon>
        <taxon>Thiohalomonadaceae</taxon>
        <taxon>Thiohalomonas</taxon>
    </lineage>
</organism>
<name>A0A1G5QU43_9GAMM</name>
<evidence type="ECO:0000256" key="5">
    <source>
        <dbReference type="ARBA" id="ARBA00023027"/>
    </source>
</evidence>
<keyword evidence="5 13" id="KW-0520">NAD</keyword>
<evidence type="ECO:0000256" key="11">
    <source>
        <dbReference type="ARBA" id="ARBA00069372"/>
    </source>
</evidence>
<keyword evidence="2 13" id="KW-0444">Lipid biosynthesis</keyword>
<reference evidence="20 21" key="1">
    <citation type="submission" date="2016-10" db="EMBL/GenBank/DDBJ databases">
        <authorList>
            <person name="de Groot N.N."/>
        </authorList>
    </citation>
    <scope>NUCLEOTIDE SEQUENCE [LARGE SCALE GENOMIC DNA]</scope>
    <source>
        <strain evidence="20 21">HLD2</strain>
    </source>
</reference>
<feature type="active site" description="Proton acceptor" evidence="13 14">
    <location>
        <position position="207"/>
    </location>
</feature>
<comment type="pathway">
    <text evidence="13">Membrane lipid metabolism; glycerophospholipid metabolism.</text>
</comment>
<dbReference type="GO" id="GO:0005975">
    <property type="term" value="P:carbohydrate metabolic process"/>
    <property type="evidence" value="ECO:0007669"/>
    <property type="project" value="InterPro"/>
</dbReference>
<feature type="binding site" evidence="13">
    <location>
        <position position="152"/>
    </location>
    <ligand>
        <name>sn-glycerol 3-phosphate</name>
        <dbReference type="ChEBI" id="CHEBI:57597"/>
    </ligand>
</feature>
<evidence type="ECO:0000313" key="21">
    <source>
        <dbReference type="Proteomes" id="UP000199648"/>
    </source>
</evidence>
<evidence type="ECO:0000259" key="19">
    <source>
        <dbReference type="Pfam" id="PF07479"/>
    </source>
</evidence>
<feature type="binding site" evidence="13">
    <location>
        <position position="123"/>
    </location>
    <ligand>
        <name>sn-glycerol 3-phosphate</name>
        <dbReference type="ChEBI" id="CHEBI:57597"/>
    </ligand>
</feature>
<dbReference type="Proteomes" id="UP000199648">
    <property type="component" value="Unassembled WGS sequence"/>
</dbReference>
<feature type="domain" description="Glycerol-3-phosphate dehydrogenase NAD-dependent C-terminal" evidence="19">
    <location>
        <begin position="196"/>
        <end position="337"/>
    </location>
</feature>
<dbReference type="InterPro" id="IPR006109">
    <property type="entry name" value="G3P_DH_NAD-dep_C"/>
</dbReference>
<feature type="binding site" evidence="13">
    <location>
        <position position="156"/>
    </location>
    <ligand>
        <name>NADPH</name>
        <dbReference type="ChEBI" id="CHEBI:57783"/>
    </ligand>
</feature>
<dbReference type="PROSITE" id="PS00957">
    <property type="entry name" value="NAD_G3PDH"/>
    <property type="match status" value="1"/>
</dbReference>
<evidence type="ECO:0000256" key="16">
    <source>
        <dbReference type="PIRSR" id="PIRSR000114-3"/>
    </source>
</evidence>
<gene>
    <name evidence="13" type="primary">gpsA</name>
    <name evidence="20" type="ORF">SAMN03097708_02785</name>
</gene>
<dbReference type="FunFam" id="1.10.1040.10:FF:000001">
    <property type="entry name" value="Glycerol-3-phosphate dehydrogenase [NAD(P)+]"/>
    <property type="match status" value="1"/>
</dbReference>
<evidence type="ECO:0000256" key="1">
    <source>
        <dbReference type="ARBA" id="ARBA00011009"/>
    </source>
</evidence>
<comment type="catalytic activity">
    <reaction evidence="9">
        <text>sn-glycerol 3-phosphate + NADP(+) = dihydroxyacetone phosphate + NADPH + H(+)</text>
        <dbReference type="Rhea" id="RHEA:11096"/>
        <dbReference type="ChEBI" id="CHEBI:15378"/>
        <dbReference type="ChEBI" id="CHEBI:57597"/>
        <dbReference type="ChEBI" id="CHEBI:57642"/>
        <dbReference type="ChEBI" id="CHEBI:57783"/>
        <dbReference type="ChEBI" id="CHEBI:58349"/>
        <dbReference type="EC" id="1.1.1.94"/>
    </reaction>
    <physiologicalReaction direction="right-to-left" evidence="9">
        <dbReference type="Rhea" id="RHEA:11098"/>
    </physiologicalReaction>
</comment>
<accession>A0A1G5QU43</accession>
<evidence type="ECO:0000256" key="17">
    <source>
        <dbReference type="RuleBase" id="RU000437"/>
    </source>
</evidence>
<keyword evidence="21" id="KW-1185">Reference proteome</keyword>
<feature type="binding site" evidence="13">
    <location>
        <position position="154"/>
    </location>
    <ligand>
        <name>sn-glycerol 3-phosphate</name>
        <dbReference type="ChEBI" id="CHEBI:57597"/>
    </ligand>
</feature>
<dbReference type="PANTHER" id="PTHR11728">
    <property type="entry name" value="GLYCEROL-3-PHOSPHATE DEHYDROGENASE"/>
    <property type="match status" value="1"/>
</dbReference>
<dbReference type="PIRSF" id="PIRSF000114">
    <property type="entry name" value="Glycerol-3-P_dh"/>
    <property type="match status" value="1"/>
</dbReference>
<dbReference type="UniPathway" id="UPA00940"/>
<dbReference type="Pfam" id="PF07479">
    <property type="entry name" value="NAD_Gly3P_dh_C"/>
    <property type="match status" value="1"/>
</dbReference>